<dbReference type="Gene3D" id="6.20.370.130">
    <property type="match status" value="1"/>
</dbReference>
<dbReference type="PANTHER" id="PTHR11544">
    <property type="entry name" value="COLD SHOCK DOMAIN CONTAINING PROTEINS"/>
    <property type="match status" value="1"/>
</dbReference>
<sequence length="69" mass="7660">MEKLVGTVKNWNAENGFGYIELPGEEDVFVHFSGLEDRRVRDLNPGEEVKFVIVQGSRGPQAALVEVAD</sequence>
<proteinExistence type="predicted"/>
<dbReference type="RefSeq" id="WP_070230261.1">
    <property type="nucleotide sequence ID" value="NZ_BJYO01000002.1"/>
</dbReference>
<dbReference type="InterPro" id="IPR012156">
    <property type="entry name" value="Cold_shock_CspA"/>
</dbReference>
<comment type="subcellular location">
    <subcellularLocation>
        <location evidence="1">Cytoplasm</location>
    </subcellularLocation>
</comment>
<dbReference type="Proteomes" id="UP000254912">
    <property type="component" value="Unassembled WGS sequence"/>
</dbReference>
<dbReference type="InterPro" id="IPR011129">
    <property type="entry name" value="CSD"/>
</dbReference>
<dbReference type="PIRSF" id="PIRSF002599">
    <property type="entry name" value="Cold_shock_A"/>
    <property type="match status" value="1"/>
</dbReference>
<dbReference type="SUPFAM" id="SSF50249">
    <property type="entry name" value="Nucleic acid-binding proteins"/>
    <property type="match status" value="1"/>
</dbReference>
<dbReference type="SMART" id="SM00357">
    <property type="entry name" value="CSP"/>
    <property type="match status" value="1"/>
</dbReference>
<dbReference type="InterPro" id="IPR012340">
    <property type="entry name" value="NA-bd_OB-fold"/>
</dbReference>
<evidence type="ECO:0000313" key="3">
    <source>
        <dbReference type="EMBL" id="RDL12212.1"/>
    </source>
</evidence>
<gene>
    <name evidence="3" type="ORF">DFP99_0647</name>
</gene>
<dbReference type="InterPro" id="IPR050181">
    <property type="entry name" value="Cold_shock_domain"/>
</dbReference>
<name>A0A288Q6I0_9LACO</name>
<dbReference type="GeneID" id="94546210"/>
<organism evidence="3 4">
    <name type="scientific">Weissella soli</name>
    <dbReference type="NCBI Taxonomy" id="155866"/>
    <lineage>
        <taxon>Bacteria</taxon>
        <taxon>Bacillati</taxon>
        <taxon>Bacillota</taxon>
        <taxon>Bacilli</taxon>
        <taxon>Lactobacillales</taxon>
        <taxon>Lactobacillaceae</taxon>
        <taxon>Weissella</taxon>
    </lineage>
</organism>
<dbReference type="EMBL" id="QRAS01000001">
    <property type="protein sequence ID" value="RDL12212.1"/>
    <property type="molecule type" value="Genomic_DNA"/>
</dbReference>
<accession>A0A288Q6I0</accession>
<dbReference type="AlphaFoldDB" id="A0A288Q6I0"/>
<dbReference type="GO" id="GO:0005737">
    <property type="term" value="C:cytoplasm"/>
    <property type="evidence" value="ECO:0007669"/>
    <property type="project" value="UniProtKB-SubCell"/>
</dbReference>
<keyword evidence="3" id="KW-0238">DNA-binding</keyword>
<comment type="caution">
    <text evidence="3">The sequence shown here is derived from an EMBL/GenBank/DDBJ whole genome shotgun (WGS) entry which is preliminary data.</text>
</comment>
<evidence type="ECO:0000313" key="4">
    <source>
        <dbReference type="Proteomes" id="UP000254912"/>
    </source>
</evidence>
<keyword evidence="2" id="KW-0963">Cytoplasm</keyword>
<evidence type="ECO:0000256" key="1">
    <source>
        <dbReference type="ARBA" id="ARBA00004496"/>
    </source>
</evidence>
<protein>
    <submittedName>
        <fullName evidence="3">Putative cold-shock DNA-binding protein</fullName>
    </submittedName>
</protein>
<dbReference type="Pfam" id="PF00313">
    <property type="entry name" value="CSD"/>
    <property type="match status" value="1"/>
</dbReference>
<dbReference type="KEGG" id="wso:WSWS_01018"/>
<dbReference type="PRINTS" id="PR00050">
    <property type="entry name" value="COLDSHOCK"/>
</dbReference>
<keyword evidence="4" id="KW-1185">Reference proteome</keyword>
<evidence type="ECO:0000256" key="2">
    <source>
        <dbReference type="ARBA" id="ARBA00022490"/>
    </source>
</evidence>
<dbReference type="InterPro" id="IPR002059">
    <property type="entry name" value="CSP_DNA-bd"/>
</dbReference>
<dbReference type="GO" id="GO:0003677">
    <property type="term" value="F:DNA binding"/>
    <property type="evidence" value="ECO:0007669"/>
    <property type="project" value="UniProtKB-KW"/>
</dbReference>
<dbReference type="PROSITE" id="PS51857">
    <property type="entry name" value="CSD_2"/>
    <property type="match status" value="1"/>
</dbReference>
<dbReference type="OrthoDB" id="9805039at2"/>
<reference evidence="3 4" key="1">
    <citation type="submission" date="2018-07" db="EMBL/GenBank/DDBJ databases">
        <title>Genomic Encyclopedia of Type Strains, Phase III (KMG-III): the genomes of soil and plant-associated and newly described type strains.</title>
        <authorList>
            <person name="Whitman W."/>
        </authorList>
    </citation>
    <scope>NUCLEOTIDE SEQUENCE [LARGE SCALE GENOMIC DNA]</scope>
    <source>
        <strain evidence="3 4">CECT 7031</strain>
    </source>
</reference>
<dbReference type="Gene3D" id="2.40.50.140">
    <property type="entry name" value="Nucleic acid-binding proteins"/>
    <property type="match status" value="1"/>
</dbReference>